<keyword evidence="4" id="KW-0143">Chaperone</keyword>
<keyword evidence="3" id="KW-0963">Cytoplasm</keyword>
<evidence type="ECO:0000256" key="2">
    <source>
        <dbReference type="ARBA" id="ARBA00006411"/>
    </source>
</evidence>
<dbReference type="EMBL" id="CP006850">
    <property type="protein sequence ID" value="AHH20527.1"/>
    <property type="molecule type" value="Genomic_DNA"/>
</dbReference>
<dbReference type="RefSeq" id="WP_025351885.1">
    <property type="nucleotide sequence ID" value="NZ_CP006850.1"/>
</dbReference>
<comment type="subcellular location">
    <subcellularLocation>
        <location evidence="1">Cytoplasm</location>
    </subcellularLocation>
</comment>
<organism evidence="5 6">
    <name type="scientific">Nocardia nova SH22a</name>
    <dbReference type="NCBI Taxonomy" id="1415166"/>
    <lineage>
        <taxon>Bacteria</taxon>
        <taxon>Bacillati</taxon>
        <taxon>Actinomycetota</taxon>
        <taxon>Actinomycetes</taxon>
        <taxon>Mycobacteriales</taxon>
        <taxon>Nocardiaceae</taxon>
        <taxon>Nocardia</taxon>
    </lineage>
</organism>
<dbReference type="HOGENOM" id="CLU_095667_0_0_11"/>
<sequence length="231" mass="25945">MKWEFTQAEFMFAWDRLGFDHFPAPLVVNPPVQSQAEWQAIEKQLRLRLSIFEDPDLVPVLRTAADPETSLVMAGFRNRPLRAYGAITSNIGVSIVQRTGPHPESSGDIVVEVGSPSLVARVFAAVAGNRVAGRHPAMVETWERVQDGEPVGENSVADRIRCLLSAPRTGHGHIEVRVGRKNARPHPPRYLSWFDVDGDGRYTYTRRYGDFRIDPCDSDRFRQAVGHMTEP</sequence>
<evidence type="ECO:0000256" key="3">
    <source>
        <dbReference type="ARBA" id="ARBA00022490"/>
    </source>
</evidence>
<dbReference type="InterPro" id="IPR025734">
    <property type="entry name" value="EspG"/>
</dbReference>
<proteinExistence type="inferred from homology"/>
<evidence type="ECO:0000256" key="4">
    <source>
        <dbReference type="ARBA" id="ARBA00023186"/>
    </source>
</evidence>
<dbReference type="KEGG" id="nno:NONO_c57490"/>
<evidence type="ECO:0000313" key="6">
    <source>
        <dbReference type="Proteomes" id="UP000019150"/>
    </source>
</evidence>
<evidence type="ECO:0000256" key="1">
    <source>
        <dbReference type="ARBA" id="ARBA00004496"/>
    </source>
</evidence>
<dbReference type="Proteomes" id="UP000019150">
    <property type="component" value="Chromosome"/>
</dbReference>
<dbReference type="STRING" id="1415166.NONO_c57490"/>
<dbReference type="eggNOG" id="ENOG502ZVHB">
    <property type="taxonomic scope" value="Bacteria"/>
</dbReference>
<dbReference type="PATRIC" id="fig|1415166.3.peg.5922"/>
<dbReference type="Pfam" id="PF14011">
    <property type="entry name" value="ESX-1_EspG"/>
    <property type="match status" value="1"/>
</dbReference>
<evidence type="ECO:0000313" key="5">
    <source>
        <dbReference type="EMBL" id="AHH20527.1"/>
    </source>
</evidence>
<comment type="similarity">
    <text evidence="2">Belongs to the EspG family.</text>
</comment>
<protein>
    <submittedName>
        <fullName evidence="5">EspG family protein</fullName>
    </submittedName>
</protein>
<reference evidence="5 6" key="1">
    <citation type="journal article" date="2014" name="Appl. Environ. Microbiol.">
        <title>Insights into the Microbial Degradation of Rubber and Gutta-Percha by Analysis of the Complete Genome of Nocardia nova SH22a.</title>
        <authorList>
            <person name="Luo Q."/>
            <person name="Hiessl S."/>
            <person name="Poehlein A."/>
            <person name="Daniel R."/>
            <person name="Steinbuchel A."/>
        </authorList>
    </citation>
    <scope>NUCLEOTIDE SEQUENCE [LARGE SCALE GENOMIC DNA]</scope>
    <source>
        <strain evidence="5">SH22a</strain>
    </source>
</reference>
<gene>
    <name evidence="5" type="ORF">NONO_c57490</name>
</gene>
<accession>W5TMN7</accession>
<name>W5TMN7_9NOCA</name>
<dbReference type="OrthoDB" id="4532341at2"/>
<keyword evidence="6" id="KW-1185">Reference proteome</keyword>
<dbReference type="AlphaFoldDB" id="W5TMN7"/>